<dbReference type="eggNOG" id="ENOG502SJHE">
    <property type="taxonomic scope" value="Eukaryota"/>
</dbReference>
<evidence type="ECO:0000256" key="1">
    <source>
        <dbReference type="SAM" id="MobiDB-lite"/>
    </source>
</evidence>
<keyword evidence="4" id="KW-1185">Reference proteome</keyword>
<dbReference type="GeneID" id="19471184"/>
<dbReference type="Proteomes" id="UP000016922">
    <property type="component" value="Unassembled WGS sequence"/>
</dbReference>
<proteinExistence type="predicted"/>
<dbReference type="STRING" id="1116229.S3DJ48"/>
<dbReference type="EMBL" id="KE145360">
    <property type="protein sequence ID" value="EPE32061.1"/>
    <property type="molecule type" value="Genomic_DNA"/>
</dbReference>
<feature type="compositionally biased region" description="Basic and acidic residues" evidence="1">
    <location>
        <begin position="1"/>
        <end position="21"/>
    </location>
</feature>
<reference evidence="3 4" key="1">
    <citation type="journal article" date="2013" name="BMC Genomics">
        <title>Genomics-driven discovery of the pneumocandin biosynthetic gene cluster in the fungus Glarea lozoyensis.</title>
        <authorList>
            <person name="Chen L."/>
            <person name="Yue Q."/>
            <person name="Zhang X."/>
            <person name="Xiang M."/>
            <person name="Wang C."/>
            <person name="Li S."/>
            <person name="Che Y."/>
            <person name="Ortiz-Lopez F.J."/>
            <person name="Bills G.F."/>
            <person name="Liu X."/>
            <person name="An Z."/>
        </authorList>
    </citation>
    <scope>NUCLEOTIDE SEQUENCE [LARGE SCALE GENOMIC DNA]</scope>
    <source>
        <strain evidence="4">ATCC 20868 / MF5171</strain>
    </source>
</reference>
<evidence type="ECO:0000259" key="2">
    <source>
        <dbReference type="Pfam" id="PF06985"/>
    </source>
</evidence>
<dbReference type="InterPro" id="IPR010730">
    <property type="entry name" value="HET"/>
</dbReference>
<evidence type="ECO:0000313" key="3">
    <source>
        <dbReference type="EMBL" id="EPE32061.1"/>
    </source>
</evidence>
<feature type="region of interest" description="Disordered" evidence="1">
    <location>
        <begin position="1"/>
        <end position="25"/>
    </location>
</feature>
<dbReference type="Pfam" id="PF26639">
    <property type="entry name" value="Het-6_barrel"/>
    <property type="match status" value="1"/>
</dbReference>
<evidence type="ECO:0000313" key="4">
    <source>
        <dbReference type="Proteomes" id="UP000016922"/>
    </source>
</evidence>
<dbReference type="KEGG" id="glz:GLAREA_12143"/>
<gene>
    <name evidence="3" type="ORF">GLAREA_12143</name>
</gene>
<organism evidence="3 4">
    <name type="scientific">Glarea lozoyensis (strain ATCC 20868 / MF5171)</name>
    <dbReference type="NCBI Taxonomy" id="1116229"/>
    <lineage>
        <taxon>Eukaryota</taxon>
        <taxon>Fungi</taxon>
        <taxon>Dikarya</taxon>
        <taxon>Ascomycota</taxon>
        <taxon>Pezizomycotina</taxon>
        <taxon>Leotiomycetes</taxon>
        <taxon>Helotiales</taxon>
        <taxon>Helotiaceae</taxon>
        <taxon>Glarea</taxon>
    </lineage>
</organism>
<dbReference type="AlphaFoldDB" id="S3DJ48"/>
<feature type="domain" description="Heterokaryon incompatibility" evidence="2">
    <location>
        <begin position="172"/>
        <end position="374"/>
    </location>
</feature>
<protein>
    <recommendedName>
        <fullName evidence="2">Heterokaryon incompatibility domain-containing protein</fullName>
    </recommendedName>
</protein>
<dbReference type="OMA" id="LEFSFAQ"/>
<dbReference type="InterPro" id="IPR052895">
    <property type="entry name" value="HetReg/Transcr_Mod"/>
</dbReference>
<dbReference type="PANTHER" id="PTHR24148">
    <property type="entry name" value="ANKYRIN REPEAT DOMAIN-CONTAINING PROTEIN 39 HOMOLOG-RELATED"/>
    <property type="match status" value="1"/>
</dbReference>
<sequence>METRSDQDPKKPRAPDGRDDPFIWDDPIAPWASFDDVKSTKIGKPRVKWMIDQISSELSMVYNQMFFGFSRSGRYMDDNLSSYLAVAKLQSEYPPLQMSQSAQASPGEPPAFVCRSSGRCECRPLLPSTDLSLYHELPSVDHLRILEVLPGRSGVIECVLHVGRLPQDNCTYEALSYTWALENRTPQTPTTLPIHCNGLDIAVGVNLANALRRLRMEHVSRMIWADALCINQADIAEKAQQVSRMNLIFQNASQVVIWLGELGDTGSVNSGDSVSRKSRLPLHYPYQAFSGVCAVVNAWRDGSGYDRFIQAATHSPGIAVPPEENWDVEQSLISESWRQLDKMSEGSLSVVESWSRIFEIYSCLWFSRLWVVQEVALARSAIVLWDECEISWEWIGLAAGIIRTNFDAIAAVVQRHPEISVRSSMHIGITNCYLMFRLSKSQRYIPPLELSFCDLLQLTRHLGCSDDRDRVYGLLGLPTGDNVSCNLTPDYSKSVAEVYCLAARKMINSSLSLAVLSSVQRDENHVWQMAHNKSDKGNFDETMPSWVPQWNVLLTRSLTPPLDTGFAASLDTRLQQQQTDNPLKLNIRGILLSSVDSCVYSGREFTYIDDDPFMGGYFAQSSDDFATEDEIQTMDNPLKELLQNHQASREHLEKICLTLTGGHNWYGLPVQDLSAHLADYVCCLLDGGLWWSLEKDAFTGPESQYWTRDPSLKEKKTVKNLVRSWDFVETVKSGNGQRFLDIASTTSTQRARFTASNGMIGLGPKAMKEDDILCILYGASVPFIIRPKSDGTGYILIGECYVRDLMSGEAVKNLSSLPSRTSPGAFRAEETWIELH</sequence>
<name>S3DJ48_GLAL2</name>
<dbReference type="OrthoDB" id="3564409at2759"/>
<dbReference type="PANTHER" id="PTHR24148:SF80">
    <property type="entry name" value="HETEROKARYON INCOMPATIBILITY DOMAIN-CONTAINING PROTEIN"/>
    <property type="match status" value="1"/>
</dbReference>
<dbReference type="HOGENOM" id="CLU_004184_7_2_1"/>
<accession>S3DJ48</accession>
<dbReference type="Pfam" id="PF06985">
    <property type="entry name" value="HET"/>
    <property type="match status" value="1"/>
</dbReference>
<dbReference type="RefSeq" id="XP_008081116.1">
    <property type="nucleotide sequence ID" value="XM_008082925.1"/>
</dbReference>